<dbReference type="AlphaFoldDB" id="A0A443RSW7"/>
<keyword evidence="2" id="KW-1185">Reference proteome</keyword>
<proteinExistence type="predicted"/>
<dbReference type="Proteomes" id="UP000288716">
    <property type="component" value="Unassembled WGS sequence"/>
</dbReference>
<reference evidence="1 2" key="1">
    <citation type="journal article" date="2018" name="Gigascience">
        <title>Genomes of trombidid mites reveal novel predicted allergens and laterally-transferred genes associated with secondary metabolism.</title>
        <authorList>
            <person name="Dong X."/>
            <person name="Chaisiri K."/>
            <person name="Xia D."/>
            <person name="Armstrong S.D."/>
            <person name="Fang Y."/>
            <person name="Donnelly M.J."/>
            <person name="Kadowaki T."/>
            <person name="McGarry J.W."/>
            <person name="Darby A.C."/>
            <person name="Makepeace B.L."/>
        </authorList>
    </citation>
    <scope>NUCLEOTIDE SEQUENCE [LARGE SCALE GENOMIC DNA]</scope>
    <source>
        <strain evidence="1">UoL-UT</strain>
    </source>
</reference>
<accession>A0A443RSW7</accession>
<comment type="caution">
    <text evidence="1">The sequence shown here is derived from an EMBL/GenBank/DDBJ whole genome shotgun (WGS) entry which is preliminary data.</text>
</comment>
<protein>
    <submittedName>
        <fullName evidence="1">Uncharacterized protein</fullName>
    </submittedName>
</protein>
<evidence type="ECO:0000313" key="2">
    <source>
        <dbReference type="Proteomes" id="UP000288716"/>
    </source>
</evidence>
<organism evidence="1 2">
    <name type="scientific">Leptotrombidium deliense</name>
    <dbReference type="NCBI Taxonomy" id="299467"/>
    <lineage>
        <taxon>Eukaryota</taxon>
        <taxon>Metazoa</taxon>
        <taxon>Ecdysozoa</taxon>
        <taxon>Arthropoda</taxon>
        <taxon>Chelicerata</taxon>
        <taxon>Arachnida</taxon>
        <taxon>Acari</taxon>
        <taxon>Acariformes</taxon>
        <taxon>Trombidiformes</taxon>
        <taxon>Prostigmata</taxon>
        <taxon>Anystina</taxon>
        <taxon>Parasitengona</taxon>
        <taxon>Trombiculoidea</taxon>
        <taxon>Trombiculidae</taxon>
        <taxon>Leptotrombidium</taxon>
    </lineage>
</organism>
<dbReference type="VEuPathDB" id="VectorBase:LDEU013685"/>
<dbReference type="EMBL" id="NCKV01040931">
    <property type="protein sequence ID" value="RWS18355.1"/>
    <property type="molecule type" value="Genomic_DNA"/>
</dbReference>
<name>A0A443RSW7_9ACAR</name>
<sequence length="43" mass="4768">MAHSGTRATLKLICSNYVWPILLNYSIQIHTLAGGHSASKYYS</sequence>
<evidence type="ECO:0000313" key="1">
    <source>
        <dbReference type="EMBL" id="RWS18355.1"/>
    </source>
</evidence>
<gene>
    <name evidence="1" type="ORF">B4U80_11327</name>
</gene>